<protein>
    <submittedName>
        <fullName evidence="2">Uncharacterized protein</fullName>
    </submittedName>
</protein>
<dbReference type="EMBL" id="JAMKOV010000029">
    <property type="protein sequence ID" value="KAI8035810.1"/>
    <property type="molecule type" value="Genomic_DNA"/>
</dbReference>
<reference evidence="2" key="1">
    <citation type="journal article" date="2023" name="Genome Biol. Evol.">
        <title>Long-read-based Genome Assembly of Drosophila gunungcola Reveals Fewer Chemosensory Genes in Flower-breeding Species.</title>
        <authorList>
            <person name="Negi A."/>
            <person name="Liao B.Y."/>
            <person name="Yeh S.D."/>
        </authorList>
    </citation>
    <scope>NUCLEOTIDE SEQUENCE</scope>
    <source>
        <strain evidence="2">Sukarami</strain>
    </source>
</reference>
<evidence type="ECO:0000256" key="1">
    <source>
        <dbReference type="SAM" id="SignalP"/>
    </source>
</evidence>
<name>A0A9Q0BLB2_9MUSC</name>
<keyword evidence="1" id="KW-0732">Signal</keyword>
<dbReference type="AlphaFoldDB" id="A0A9Q0BLB2"/>
<keyword evidence="3" id="KW-1185">Reference proteome</keyword>
<gene>
    <name evidence="2" type="ORF">M5D96_011409</name>
</gene>
<sequence length="104" mass="12121">HKAAVLFIVSTLYLAVFPEPQLEDPKFTPLSFLVWILLHYFRQLLSNNFLHSYVGISFILFQTKEATNLTPTRCKMHAFDRSAKYALTQECENTELEIILCFYA</sequence>
<proteinExistence type="predicted"/>
<feature type="chain" id="PRO_5040137088" evidence="1">
    <location>
        <begin position="19"/>
        <end position="104"/>
    </location>
</feature>
<evidence type="ECO:0000313" key="2">
    <source>
        <dbReference type="EMBL" id="KAI8035810.1"/>
    </source>
</evidence>
<dbReference type="Proteomes" id="UP001059596">
    <property type="component" value="Unassembled WGS sequence"/>
</dbReference>
<feature type="non-terminal residue" evidence="2">
    <location>
        <position position="1"/>
    </location>
</feature>
<feature type="non-terminal residue" evidence="2">
    <location>
        <position position="104"/>
    </location>
</feature>
<feature type="signal peptide" evidence="1">
    <location>
        <begin position="1"/>
        <end position="18"/>
    </location>
</feature>
<accession>A0A9Q0BLB2</accession>
<comment type="caution">
    <text evidence="2">The sequence shown here is derived from an EMBL/GenBank/DDBJ whole genome shotgun (WGS) entry which is preliminary data.</text>
</comment>
<organism evidence="2 3">
    <name type="scientific">Drosophila gunungcola</name>
    <name type="common">fruit fly</name>
    <dbReference type="NCBI Taxonomy" id="103775"/>
    <lineage>
        <taxon>Eukaryota</taxon>
        <taxon>Metazoa</taxon>
        <taxon>Ecdysozoa</taxon>
        <taxon>Arthropoda</taxon>
        <taxon>Hexapoda</taxon>
        <taxon>Insecta</taxon>
        <taxon>Pterygota</taxon>
        <taxon>Neoptera</taxon>
        <taxon>Endopterygota</taxon>
        <taxon>Diptera</taxon>
        <taxon>Brachycera</taxon>
        <taxon>Muscomorpha</taxon>
        <taxon>Ephydroidea</taxon>
        <taxon>Drosophilidae</taxon>
        <taxon>Drosophila</taxon>
        <taxon>Sophophora</taxon>
    </lineage>
</organism>
<evidence type="ECO:0000313" key="3">
    <source>
        <dbReference type="Proteomes" id="UP001059596"/>
    </source>
</evidence>